<feature type="signal peptide" evidence="1">
    <location>
        <begin position="1"/>
        <end position="24"/>
    </location>
</feature>
<evidence type="ECO:0000313" key="3">
    <source>
        <dbReference type="Proteomes" id="UP000004834"/>
    </source>
</evidence>
<dbReference type="PROSITE" id="PS51257">
    <property type="entry name" value="PROKAR_LIPOPROTEIN"/>
    <property type="match status" value="1"/>
</dbReference>
<reference evidence="2 3" key="1">
    <citation type="submission" date="2011-11" db="EMBL/GenBank/DDBJ databases">
        <title>The Genome Sequence of Myroides odoratimimus CIP 101113.</title>
        <authorList>
            <person name="Earl A."/>
            <person name="Ward D."/>
            <person name="Feldgarden M."/>
            <person name="Gevers D."/>
            <person name="Huys G."/>
            <person name="Young S.K."/>
            <person name="Zeng Q."/>
            <person name="Gargeya S."/>
            <person name="Fitzgerald M."/>
            <person name="Haas B."/>
            <person name="Abouelleil A."/>
            <person name="Alvarado L."/>
            <person name="Arachchi H.M."/>
            <person name="Berlin A."/>
            <person name="Brown A."/>
            <person name="Chapman S.B."/>
            <person name="Chen Z."/>
            <person name="Dunbar C."/>
            <person name="Freedman E."/>
            <person name="Gearin G."/>
            <person name="Goldberg J."/>
            <person name="Griggs A."/>
            <person name="Gujja S."/>
            <person name="Heiman D."/>
            <person name="Howarth C."/>
            <person name="Larson L."/>
            <person name="Lui A."/>
            <person name="MacDonald P.J.P."/>
            <person name="Montmayeur A."/>
            <person name="Murphy C."/>
            <person name="Neiman D."/>
            <person name="Pearson M."/>
            <person name="Priest M."/>
            <person name="Roberts A."/>
            <person name="Saif S."/>
            <person name="Shea T."/>
            <person name="Shenoy N."/>
            <person name="Sisk P."/>
            <person name="Stolte C."/>
            <person name="Sykes S."/>
            <person name="Wortman J."/>
            <person name="Nusbaum C."/>
            <person name="Birren B."/>
        </authorList>
    </citation>
    <scope>NUCLEOTIDE SEQUENCE [LARGE SCALE GENOMIC DNA]</scope>
    <source>
        <strain evidence="2 3">CIP 101113</strain>
    </source>
</reference>
<proteinExistence type="predicted"/>
<keyword evidence="1" id="KW-0732">Signal</keyword>
<sequence>MILRISKLGITSLLLSLLILGCSSDDDIKITPPVEEVVIDLAEPHTYSFKTLFIEQQSTFIDKATTNQGTTTLDQDWEKKIEAIQPVSMTLDGERLRVILSNGKDTNYVIKLIDHTIHFIRGDGVLLPAATLAEDNKSITLYSSFYQIEGVDKVSLRTQKEEIHDYQTIDLLSFTKQFDHLKDIKGKYLRISLEYKIVQGAP</sequence>
<evidence type="ECO:0000256" key="1">
    <source>
        <dbReference type="SAM" id="SignalP"/>
    </source>
</evidence>
<evidence type="ECO:0008006" key="4">
    <source>
        <dbReference type="Google" id="ProtNLM"/>
    </source>
</evidence>
<dbReference type="RefSeq" id="WP_006264001.1">
    <property type="nucleotide sequence ID" value="NZ_JH590838.1"/>
</dbReference>
<feature type="chain" id="PRO_5043943369" description="Lipid/polyisoprenoid-binding YceI-like domain-containing protein" evidence="1">
    <location>
        <begin position="25"/>
        <end position="202"/>
    </location>
</feature>
<evidence type="ECO:0000313" key="2">
    <source>
        <dbReference type="EMBL" id="EHO09553.1"/>
    </source>
</evidence>
<dbReference type="EMBL" id="AGEE01000031">
    <property type="protein sequence ID" value="EHO09553.1"/>
    <property type="molecule type" value="Genomic_DNA"/>
</dbReference>
<protein>
    <recommendedName>
        <fullName evidence="4">Lipid/polyisoprenoid-binding YceI-like domain-containing protein</fullName>
    </recommendedName>
</protein>
<organism evidence="2 3">
    <name type="scientific">Myroides odoratimimus CIP 101113</name>
    <dbReference type="NCBI Taxonomy" id="883154"/>
    <lineage>
        <taxon>Bacteria</taxon>
        <taxon>Pseudomonadati</taxon>
        <taxon>Bacteroidota</taxon>
        <taxon>Flavobacteriia</taxon>
        <taxon>Flavobacteriales</taxon>
        <taxon>Flavobacteriaceae</taxon>
        <taxon>Myroides</taxon>
    </lineage>
</organism>
<comment type="caution">
    <text evidence="2">The sequence shown here is derived from an EMBL/GenBank/DDBJ whole genome shotgun (WGS) entry which is preliminary data.</text>
</comment>
<dbReference type="AlphaFoldDB" id="A0AAV3F1F5"/>
<gene>
    <name evidence="2" type="ORF">HMPREF9715_02397</name>
</gene>
<dbReference type="Proteomes" id="UP000004834">
    <property type="component" value="Unassembled WGS sequence"/>
</dbReference>
<name>A0AAV3F1F5_9FLAO</name>
<accession>A0AAV3F1F5</accession>